<dbReference type="Pfam" id="PF02951">
    <property type="entry name" value="GSH-S_N"/>
    <property type="match status" value="1"/>
</dbReference>
<dbReference type="EC" id="6.3.2.3" evidence="10"/>
<dbReference type="PANTHER" id="PTHR21621">
    <property type="entry name" value="RIBOSOMAL PROTEIN S6 MODIFICATION PROTEIN"/>
    <property type="match status" value="1"/>
</dbReference>
<keyword evidence="6 10" id="KW-0547">Nucleotide-binding</keyword>
<feature type="domain" description="ATP-grasp" evidence="11">
    <location>
        <begin position="122"/>
        <end position="309"/>
    </location>
</feature>
<evidence type="ECO:0000256" key="8">
    <source>
        <dbReference type="ARBA" id="ARBA00022842"/>
    </source>
</evidence>
<dbReference type="RefSeq" id="WP_186922382.1">
    <property type="nucleotide sequence ID" value="NZ_JACOFW010000006.1"/>
</dbReference>
<keyword evidence="5" id="KW-0479">Metal-binding</keyword>
<comment type="pathway">
    <text evidence="10">Sulfur metabolism; glutathione biosynthesis; glutathione from L-cysteine and L-glutamate: step 2/2.</text>
</comment>
<evidence type="ECO:0000259" key="11">
    <source>
        <dbReference type="PROSITE" id="PS50975"/>
    </source>
</evidence>
<evidence type="ECO:0000256" key="2">
    <source>
        <dbReference type="ARBA" id="ARBA00001946"/>
    </source>
</evidence>
<dbReference type="NCBIfam" id="TIGR01380">
    <property type="entry name" value="glut_syn"/>
    <property type="match status" value="1"/>
</dbReference>
<evidence type="ECO:0000256" key="4">
    <source>
        <dbReference type="ARBA" id="ARBA00022684"/>
    </source>
</evidence>
<evidence type="ECO:0000256" key="6">
    <source>
        <dbReference type="ARBA" id="ARBA00022741"/>
    </source>
</evidence>
<evidence type="ECO:0000256" key="5">
    <source>
        <dbReference type="ARBA" id="ARBA00022723"/>
    </source>
</evidence>
<protein>
    <recommendedName>
        <fullName evidence="10">Glutathione synthetase</fullName>
        <ecNumber evidence="10">6.3.2.3</ecNumber>
    </recommendedName>
    <alternativeName>
        <fullName evidence="10">GSH synthetase</fullName>
        <shortName evidence="10">GSH-S</shortName>
        <shortName evidence="10">GSHase</shortName>
    </alternativeName>
    <alternativeName>
        <fullName evidence="10">Glutathione synthase</fullName>
    </alternativeName>
</protein>
<sequence>MKIVFLTDPLAQFKIYKDSTYAMMAEAVSRGHQIFAFGPADMALSSGMVSASVQEIHLTGDPKDWYRLGDVRECELQEFDAVLQRKDPPFDMEYIYATYLLDLAEQQGALVFNKPSAIRDHNEKLSIAQFPQFTTPTLVTRNEAKIRTFFDQHRDIILKPLDGMGGAGIFRVREDGMNLGSVIETLTNNQQRTIMVQRYIPEIVQGDKRILLIGGTVVPFALARIPQNGEVRGNLAAGGIGVAQKLTERDLEIAQSLAPILSERGLLLVGLDVIGNYLTEVNVTSPTCFQEIHQQTGVNVAAIFINALEKQVEKFKQKK</sequence>
<dbReference type="Gene3D" id="3.40.50.20">
    <property type="match status" value="1"/>
</dbReference>
<dbReference type="PANTHER" id="PTHR21621:SF4">
    <property type="entry name" value="GLUTATHIONE SYNTHETASE"/>
    <property type="match status" value="1"/>
</dbReference>
<evidence type="ECO:0000313" key="13">
    <source>
        <dbReference type="Proteomes" id="UP000648257"/>
    </source>
</evidence>
<comment type="cofactor">
    <cofactor evidence="1">
        <name>Mn(2+)</name>
        <dbReference type="ChEBI" id="CHEBI:29035"/>
    </cofactor>
</comment>
<dbReference type="SUPFAM" id="SSF56059">
    <property type="entry name" value="Glutathione synthetase ATP-binding domain-like"/>
    <property type="match status" value="1"/>
</dbReference>
<name>A0ABR6X3N4_9BURK</name>
<dbReference type="GO" id="GO:0004363">
    <property type="term" value="F:glutathione synthase activity"/>
    <property type="evidence" value="ECO:0007669"/>
    <property type="project" value="UniProtKB-EC"/>
</dbReference>
<dbReference type="Proteomes" id="UP000648257">
    <property type="component" value="Unassembled WGS sequence"/>
</dbReference>
<dbReference type="InterPro" id="IPR006284">
    <property type="entry name" value="Glut_synth_pro"/>
</dbReference>
<dbReference type="InterPro" id="IPR004215">
    <property type="entry name" value="GSHS_N"/>
</dbReference>
<proteinExistence type="inferred from homology"/>
<dbReference type="InterPro" id="IPR011761">
    <property type="entry name" value="ATP-grasp"/>
</dbReference>
<dbReference type="HAMAP" id="MF_00162">
    <property type="entry name" value="GSH_S"/>
    <property type="match status" value="1"/>
</dbReference>
<reference evidence="12 13" key="1">
    <citation type="submission" date="2020-08" db="EMBL/GenBank/DDBJ databases">
        <title>Novel species isolated from subtropical streams in China.</title>
        <authorList>
            <person name="Lu H."/>
        </authorList>
    </citation>
    <scope>NUCLEOTIDE SEQUENCE [LARGE SCALE GENOMIC DNA]</scope>
    <source>
        <strain evidence="12 13">KACC 16656</strain>
    </source>
</reference>
<keyword evidence="4 10" id="KW-0317">Glutathione biosynthesis</keyword>
<accession>A0ABR6X3N4</accession>
<dbReference type="Pfam" id="PF02955">
    <property type="entry name" value="GSH-S_ATP"/>
    <property type="match status" value="1"/>
</dbReference>
<dbReference type="InterPro" id="IPR013815">
    <property type="entry name" value="ATP_grasp_subdomain_1"/>
</dbReference>
<dbReference type="InterPro" id="IPR016185">
    <property type="entry name" value="PreATP-grasp_dom_sf"/>
</dbReference>
<dbReference type="Gene3D" id="3.30.470.20">
    <property type="entry name" value="ATP-grasp fold, B domain"/>
    <property type="match status" value="1"/>
</dbReference>
<comment type="caution">
    <text evidence="12">The sequence shown here is derived from an EMBL/GenBank/DDBJ whole genome shotgun (WGS) entry which is preliminary data.</text>
</comment>
<dbReference type="SUPFAM" id="SSF52440">
    <property type="entry name" value="PreATP-grasp domain"/>
    <property type="match status" value="1"/>
</dbReference>
<gene>
    <name evidence="10 12" type="primary">gshB</name>
    <name evidence="12" type="ORF">H8K52_08065</name>
</gene>
<dbReference type="InterPro" id="IPR004218">
    <property type="entry name" value="GSHS_ATP-bd"/>
</dbReference>
<keyword evidence="8" id="KW-0460">Magnesium</keyword>
<evidence type="ECO:0000256" key="10">
    <source>
        <dbReference type="HAMAP-Rule" id="MF_00162"/>
    </source>
</evidence>
<evidence type="ECO:0000256" key="7">
    <source>
        <dbReference type="ARBA" id="ARBA00022840"/>
    </source>
</evidence>
<evidence type="ECO:0000313" key="12">
    <source>
        <dbReference type="EMBL" id="MBC3807298.1"/>
    </source>
</evidence>
<evidence type="ECO:0000256" key="1">
    <source>
        <dbReference type="ARBA" id="ARBA00001936"/>
    </source>
</evidence>
<evidence type="ECO:0000256" key="9">
    <source>
        <dbReference type="ARBA" id="ARBA00023211"/>
    </source>
</evidence>
<dbReference type="NCBIfam" id="NF003573">
    <property type="entry name" value="PRK05246.1"/>
    <property type="match status" value="1"/>
</dbReference>
<keyword evidence="13" id="KW-1185">Reference proteome</keyword>
<keyword evidence="7 10" id="KW-0067">ATP-binding</keyword>
<comment type="catalytic activity">
    <reaction evidence="10">
        <text>gamma-L-glutamyl-L-cysteine + glycine + ATP = glutathione + ADP + phosphate + H(+)</text>
        <dbReference type="Rhea" id="RHEA:13557"/>
        <dbReference type="ChEBI" id="CHEBI:15378"/>
        <dbReference type="ChEBI" id="CHEBI:30616"/>
        <dbReference type="ChEBI" id="CHEBI:43474"/>
        <dbReference type="ChEBI" id="CHEBI:57305"/>
        <dbReference type="ChEBI" id="CHEBI:57925"/>
        <dbReference type="ChEBI" id="CHEBI:58173"/>
        <dbReference type="ChEBI" id="CHEBI:456216"/>
        <dbReference type="EC" id="6.3.2.3"/>
    </reaction>
</comment>
<keyword evidence="3 10" id="KW-0436">Ligase</keyword>
<dbReference type="PROSITE" id="PS50975">
    <property type="entry name" value="ATP_GRASP"/>
    <property type="match status" value="1"/>
</dbReference>
<comment type="cofactor">
    <cofactor evidence="2">
        <name>Mg(2+)</name>
        <dbReference type="ChEBI" id="CHEBI:18420"/>
    </cofactor>
</comment>
<evidence type="ECO:0000256" key="3">
    <source>
        <dbReference type="ARBA" id="ARBA00022598"/>
    </source>
</evidence>
<dbReference type="EMBL" id="JACOFW010000006">
    <property type="protein sequence ID" value="MBC3807298.1"/>
    <property type="molecule type" value="Genomic_DNA"/>
</dbReference>
<organism evidence="12 13">
    <name type="scientific">Undibacterium seohonense</name>
    <dbReference type="NCBI Taxonomy" id="1344950"/>
    <lineage>
        <taxon>Bacteria</taxon>
        <taxon>Pseudomonadati</taxon>
        <taxon>Pseudomonadota</taxon>
        <taxon>Betaproteobacteria</taxon>
        <taxon>Burkholderiales</taxon>
        <taxon>Oxalobacteraceae</taxon>
        <taxon>Undibacterium</taxon>
    </lineage>
</organism>
<dbReference type="Gene3D" id="3.30.1490.20">
    <property type="entry name" value="ATP-grasp fold, A domain"/>
    <property type="match status" value="1"/>
</dbReference>
<comment type="similarity">
    <text evidence="10">Belongs to the prokaryotic GSH synthase family.</text>
</comment>
<keyword evidence="9" id="KW-0464">Manganese</keyword>